<feature type="compositionally biased region" description="Low complexity" evidence="1">
    <location>
        <begin position="130"/>
        <end position="141"/>
    </location>
</feature>
<dbReference type="AlphaFoldDB" id="A0AA36NE42"/>
<dbReference type="Proteomes" id="UP001178507">
    <property type="component" value="Unassembled WGS sequence"/>
</dbReference>
<evidence type="ECO:0000313" key="2">
    <source>
        <dbReference type="EMBL" id="CAJ1409190.1"/>
    </source>
</evidence>
<proteinExistence type="predicted"/>
<evidence type="ECO:0000256" key="1">
    <source>
        <dbReference type="SAM" id="MobiDB-lite"/>
    </source>
</evidence>
<name>A0AA36NE42_9DINO</name>
<reference evidence="2" key="1">
    <citation type="submission" date="2023-08" db="EMBL/GenBank/DDBJ databases">
        <authorList>
            <person name="Chen Y."/>
            <person name="Shah S."/>
            <person name="Dougan E. K."/>
            <person name="Thang M."/>
            <person name="Chan C."/>
        </authorList>
    </citation>
    <scope>NUCLEOTIDE SEQUENCE</scope>
</reference>
<feature type="region of interest" description="Disordered" evidence="1">
    <location>
        <begin position="122"/>
        <end position="141"/>
    </location>
</feature>
<organism evidence="2 3">
    <name type="scientific">Effrenium voratum</name>
    <dbReference type="NCBI Taxonomy" id="2562239"/>
    <lineage>
        <taxon>Eukaryota</taxon>
        <taxon>Sar</taxon>
        <taxon>Alveolata</taxon>
        <taxon>Dinophyceae</taxon>
        <taxon>Suessiales</taxon>
        <taxon>Symbiodiniaceae</taxon>
        <taxon>Effrenium</taxon>
    </lineage>
</organism>
<sequence length="141" mass="15468">MRYVGPHVLVAGRRRCSGLGSGHVAACCGTTAALSRCSGSLLRWRWEKVPEGWKVWAEADTGETMVLTRNLKNSLPQFQLRGSCHLAVSWISWAEEVVNLKRKTAELQQQCSHLAQQLSDISRQRHQPPEGSGEAGFAAAA</sequence>
<evidence type="ECO:0000313" key="3">
    <source>
        <dbReference type="Proteomes" id="UP001178507"/>
    </source>
</evidence>
<gene>
    <name evidence="2" type="ORF">EVOR1521_LOCUS30360</name>
</gene>
<dbReference type="EMBL" id="CAUJNA010003757">
    <property type="protein sequence ID" value="CAJ1409190.1"/>
    <property type="molecule type" value="Genomic_DNA"/>
</dbReference>
<accession>A0AA36NE42</accession>
<comment type="caution">
    <text evidence="2">The sequence shown here is derived from an EMBL/GenBank/DDBJ whole genome shotgun (WGS) entry which is preliminary data.</text>
</comment>
<keyword evidence="3" id="KW-1185">Reference proteome</keyword>
<protein>
    <submittedName>
        <fullName evidence="2">Uncharacterized protein</fullName>
    </submittedName>
</protein>